<evidence type="ECO:0000256" key="2">
    <source>
        <dbReference type="ARBA" id="ARBA00022491"/>
    </source>
</evidence>
<evidence type="ECO:0000313" key="7">
    <source>
        <dbReference type="Proteomes" id="UP001642540"/>
    </source>
</evidence>
<dbReference type="SUPFAM" id="SSF47762">
    <property type="entry name" value="PAH2 domain"/>
    <property type="match status" value="2"/>
</dbReference>
<dbReference type="InterPro" id="IPR003822">
    <property type="entry name" value="PAH"/>
</dbReference>
<keyword evidence="2" id="KW-0678">Repressor</keyword>
<dbReference type="InterPro" id="IPR039774">
    <property type="entry name" value="Sin3-like"/>
</dbReference>
<name>A0ABP1R497_9HEXA</name>
<dbReference type="EMBL" id="CAXLJM020000061">
    <property type="protein sequence ID" value="CAL8119599.1"/>
    <property type="molecule type" value="Genomic_DNA"/>
</dbReference>
<evidence type="ECO:0000313" key="5">
    <source>
        <dbReference type="EMBL" id="CAL8119577.1"/>
    </source>
</evidence>
<dbReference type="PROSITE" id="PS51477">
    <property type="entry name" value="PAH"/>
    <property type="match status" value="2"/>
</dbReference>
<sequence>MDNANNAEMLVGSADAEAFIDHLKQRYQQHPHVFNSFLVITNDLVSKRIDAQCAIDRVKVLLQGDPEMSRRFNVFLYTEHRIEVNYGNDPNSTGQVEELAGLPLSDGAQNTDGAAQNPSLAAGPLAVTTGPQVAGYHHELEVPYHGNQAQSNGRHFIVKQSMMPPNFPTVKVQLKVEDCLSFLEHMEQRYHQNPQTCRDFLDIMKDVKSKRIDNQGLIDRVTDLFQGDPEMLKGFAVFLPPEYRVVSYSDRN</sequence>
<reference evidence="6 7" key="1">
    <citation type="submission" date="2024-08" db="EMBL/GenBank/DDBJ databases">
        <authorList>
            <person name="Cucini C."/>
            <person name="Frati F."/>
        </authorList>
    </citation>
    <scope>NUCLEOTIDE SEQUENCE [LARGE SCALE GENOMIC DNA]</scope>
</reference>
<evidence type="ECO:0000313" key="6">
    <source>
        <dbReference type="EMBL" id="CAL8119599.1"/>
    </source>
</evidence>
<evidence type="ECO:0000256" key="4">
    <source>
        <dbReference type="PROSITE-ProRule" id="PRU00810"/>
    </source>
</evidence>
<evidence type="ECO:0008006" key="8">
    <source>
        <dbReference type="Google" id="ProtNLM"/>
    </source>
</evidence>
<keyword evidence="7" id="KW-1185">Reference proteome</keyword>
<evidence type="ECO:0000256" key="3">
    <source>
        <dbReference type="ARBA" id="ARBA00023242"/>
    </source>
</evidence>
<dbReference type="Pfam" id="PF02671">
    <property type="entry name" value="PAH"/>
    <property type="match status" value="2"/>
</dbReference>
<organism evidence="6 7">
    <name type="scientific">Orchesella dallaii</name>
    <dbReference type="NCBI Taxonomy" id="48710"/>
    <lineage>
        <taxon>Eukaryota</taxon>
        <taxon>Metazoa</taxon>
        <taxon>Ecdysozoa</taxon>
        <taxon>Arthropoda</taxon>
        <taxon>Hexapoda</taxon>
        <taxon>Collembola</taxon>
        <taxon>Entomobryomorpha</taxon>
        <taxon>Entomobryoidea</taxon>
        <taxon>Orchesellidae</taxon>
        <taxon>Orchesellinae</taxon>
        <taxon>Orchesella</taxon>
    </lineage>
</organism>
<dbReference type="PANTHER" id="PTHR12346:SF0">
    <property type="entry name" value="SIN3A, ISOFORM G"/>
    <property type="match status" value="1"/>
</dbReference>
<dbReference type="EMBL" id="CAXLJM020000061">
    <property type="protein sequence ID" value="CAL8119577.1"/>
    <property type="molecule type" value="Genomic_DNA"/>
</dbReference>
<dbReference type="Proteomes" id="UP001642540">
    <property type="component" value="Unassembled WGS sequence"/>
</dbReference>
<dbReference type="Gene3D" id="1.20.1160.11">
    <property type="entry name" value="Paired amphipathic helix"/>
    <property type="match status" value="2"/>
</dbReference>
<dbReference type="InterPro" id="IPR036600">
    <property type="entry name" value="PAH_sf"/>
</dbReference>
<gene>
    <name evidence="5" type="ORF">ODALV1_LOCUS18618</name>
    <name evidence="6" type="ORF">ODALV1_LOCUS18629</name>
</gene>
<protein>
    <recommendedName>
        <fullName evidence="8">Paired amphipathic helix protein Sin3a</fullName>
    </recommendedName>
</protein>
<comment type="subcellular location">
    <subcellularLocation>
        <location evidence="1 4">Nucleus</location>
    </subcellularLocation>
</comment>
<keyword evidence="3 4" id="KW-0539">Nucleus</keyword>
<accession>A0ABP1R497</accession>
<comment type="caution">
    <text evidence="6">The sequence shown here is derived from an EMBL/GenBank/DDBJ whole genome shotgun (WGS) entry which is preliminary data.</text>
</comment>
<dbReference type="PANTHER" id="PTHR12346">
    <property type="entry name" value="SIN3B-RELATED"/>
    <property type="match status" value="1"/>
</dbReference>
<evidence type="ECO:0000256" key="1">
    <source>
        <dbReference type="ARBA" id="ARBA00004123"/>
    </source>
</evidence>
<proteinExistence type="predicted"/>